<dbReference type="PANTHER" id="PTHR43774">
    <property type="entry name" value="PEPTIDE METHIONINE SULFOXIDE REDUCTASE"/>
    <property type="match status" value="1"/>
</dbReference>
<evidence type="ECO:0000256" key="10">
    <source>
        <dbReference type="ARBA" id="ARBA00048782"/>
    </source>
</evidence>
<dbReference type="InterPro" id="IPR002569">
    <property type="entry name" value="Met_Sox_Rdtase_MsrA_dom"/>
</dbReference>
<dbReference type="RefSeq" id="WP_101472222.1">
    <property type="nucleotide sequence ID" value="NZ_PJND01000008.1"/>
</dbReference>
<comment type="caution">
    <text evidence="14">The sequence shown here is derived from an EMBL/GenBank/DDBJ whole genome shotgun (WGS) entry which is preliminary data.</text>
</comment>
<comment type="cofactor">
    <cofactor evidence="1">
        <name>Zn(2+)</name>
        <dbReference type="ChEBI" id="CHEBI:29105"/>
    </cofactor>
</comment>
<sequence>MLKWIDIIRFAGTGNPVPDKKVIKTNDEWQKLLTPEEFRITRLKGTERAHSSEMCSLFEPGKYACVCCGTLLFDANEKFESGTGWPSFTQPVTENAIAYHKDISYGMVRVETTCNTCDAHLGHVFPDGPGPGGLRYCMNAVALKKVESNERKATFGGGCFWCTEAVFNQLKGVTKVESGYSGGKIANPTYREVCSGLTGHAEVIEVTYNPDEITYGDLLRIHLSTHNPTTLNRQGADVGTQYRSAIFYRNEAEKKEAEQVIAEIQAVYDEPIVTEVAPLEYFYKAEEYHQDYYSNNSQEGYCQAVINPKLRKFRELFKNRLKDTKEGELK</sequence>
<dbReference type="AlphaFoldDB" id="A0A497UPN6"/>
<evidence type="ECO:0000313" key="15">
    <source>
        <dbReference type="Proteomes" id="UP000233767"/>
    </source>
</evidence>
<dbReference type="GO" id="GO:0033743">
    <property type="term" value="F:peptide-methionine (R)-S-oxide reductase activity"/>
    <property type="evidence" value="ECO:0007669"/>
    <property type="project" value="UniProtKB-EC"/>
</dbReference>
<feature type="domain" description="MsrB" evidence="12">
    <location>
        <begin position="26"/>
        <end position="148"/>
    </location>
</feature>
<evidence type="ECO:0000256" key="3">
    <source>
        <dbReference type="ARBA" id="ARBA00022723"/>
    </source>
</evidence>
<dbReference type="InterPro" id="IPR036509">
    <property type="entry name" value="Met_Sox_Rdtase_MsrA_sf"/>
</dbReference>
<dbReference type="PANTHER" id="PTHR43774:SF1">
    <property type="entry name" value="PEPTIDE METHIONINE SULFOXIDE REDUCTASE MSRA 2"/>
    <property type="match status" value="1"/>
</dbReference>
<dbReference type="NCBIfam" id="TIGR00401">
    <property type="entry name" value="msrA"/>
    <property type="match status" value="1"/>
</dbReference>
<dbReference type="GO" id="GO:0046872">
    <property type="term" value="F:metal ion binding"/>
    <property type="evidence" value="ECO:0007669"/>
    <property type="project" value="UniProtKB-KW"/>
</dbReference>
<evidence type="ECO:0000256" key="8">
    <source>
        <dbReference type="ARBA" id="ARBA00047806"/>
    </source>
</evidence>
<accession>A0A497UPN6</accession>
<evidence type="ECO:0000256" key="5">
    <source>
        <dbReference type="ARBA" id="ARBA00023002"/>
    </source>
</evidence>
<comment type="function">
    <text evidence="7 11">Has an important function as a repair enzyme for proteins that have been inactivated by oxidation. Catalyzes the reversible oxidation-reduction of methionine sulfoxide in proteins to methionine.</text>
</comment>
<evidence type="ECO:0000313" key="16">
    <source>
        <dbReference type="Proteomes" id="UP000275027"/>
    </source>
</evidence>
<comment type="catalytic activity">
    <reaction evidence="8 11">
        <text>L-methionyl-[protein] + [thioredoxin]-disulfide + H2O = L-methionyl-(S)-S-oxide-[protein] + [thioredoxin]-dithiol</text>
        <dbReference type="Rhea" id="RHEA:14217"/>
        <dbReference type="Rhea" id="RHEA-COMP:10698"/>
        <dbReference type="Rhea" id="RHEA-COMP:10700"/>
        <dbReference type="Rhea" id="RHEA-COMP:12313"/>
        <dbReference type="Rhea" id="RHEA-COMP:12315"/>
        <dbReference type="ChEBI" id="CHEBI:15377"/>
        <dbReference type="ChEBI" id="CHEBI:16044"/>
        <dbReference type="ChEBI" id="CHEBI:29950"/>
        <dbReference type="ChEBI" id="CHEBI:44120"/>
        <dbReference type="ChEBI" id="CHEBI:50058"/>
        <dbReference type="EC" id="1.8.4.11"/>
    </reaction>
</comment>
<comment type="similarity">
    <text evidence="2">Belongs to the MsrB Met sulfoxide reductase family.</text>
</comment>
<dbReference type="PROSITE" id="PS51790">
    <property type="entry name" value="MSRB"/>
    <property type="match status" value="1"/>
</dbReference>
<evidence type="ECO:0000256" key="11">
    <source>
        <dbReference type="HAMAP-Rule" id="MF_01401"/>
    </source>
</evidence>
<dbReference type="HAMAP" id="MF_01401">
    <property type="entry name" value="MsrA"/>
    <property type="match status" value="1"/>
</dbReference>
<dbReference type="GO" id="GO:0006979">
    <property type="term" value="P:response to oxidative stress"/>
    <property type="evidence" value="ECO:0007669"/>
    <property type="project" value="UniProtKB-ARBA"/>
</dbReference>
<dbReference type="EMBL" id="RCCB01000011">
    <property type="protein sequence ID" value="RLJ30418.1"/>
    <property type="molecule type" value="Genomic_DNA"/>
</dbReference>
<dbReference type="Proteomes" id="UP000233767">
    <property type="component" value="Unassembled WGS sequence"/>
</dbReference>
<proteinExistence type="inferred from homology"/>
<dbReference type="Pfam" id="PF01641">
    <property type="entry name" value="SelR"/>
    <property type="match status" value="1"/>
</dbReference>
<evidence type="ECO:0000256" key="7">
    <source>
        <dbReference type="ARBA" id="ARBA00024679"/>
    </source>
</evidence>
<dbReference type="Gene3D" id="3.30.1060.10">
    <property type="entry name" value="Peptide methionine sulphoxide reductase MsrA"/>
    <property type="match status" value="1"/>
</dbReference>
<reference evidence="14 16" key="2">
    <citation type="submission" date="2018-10" db="EMBL/GenBank/DDBJ databases">
        <title>Genomic Encyclopedia of Archaeal and Bacterial Type Strains, Phase II (KMG-II): from individual species to whole genera.</title>
        <authorList>
            <person name="Goeker M."/>
        </authorList>
    </citation>
    <scope>NUCLEOTIDE SEQUENCE [LARGE SCALE GENOMIC DNA]</scope>
    <source>
        <strain evidence="14 16">DSM 21886</strain>
    </source>
</reference>
<dbReference type="SUPFAM" id="SSF51316">
    <property type="entry name" value="Mss4-like"/>
    <property type="match status" value="1"/>
</dbReference>
<name>A0A497UPN6_9FLAO</name>
<dbReference type="Pfam" id="PF01625">
    <property type="entry name" value="PMSR"/>
    <property type="match status" value="1"/>
</dbReference>
<comment type="catalytic activity">
    <reaction evidence="9">
        <text>L-methionyl-[protein] + [thioredoxin]-disulfide + H2O = L-methionyl-(R)-S-oxide-[protein] + [thioredoxin]-dithiol</text>
        <dbReference type="Rhea" id="RHEA:24164"/>
        <dbReference type="Rhea" id="RHEA-COMP:10698"/>
        <dbReference type="Rhea" id="RHEA-COMP:10700"/>
        <dbReference type="Rhea" id="RHEA-COMP:12313"/>
        <dbReference type="Rhea" id="RHEA-COMP:12314"/>
        <dbReference type="ChEBI" id="CHEBI:15377"/>
        <dbReference type="ChEBI" id="CHEBI:16044"/>
        <dbReference type="ChEBI" id="CHEBI:29950"/>
        <dbReference type="ChEBI" id="CHEBI:45764"/>
        <dbReference type="ChEBI" id="CHEBI:50058"/>
        <dbReference type="EC" id="1.8.4.12"/>
    </reaction>
</comment>
<dbReference type="NCBIfam" id="TIGR00357">
    <property type="entry name" value="peptide-methionine (R)-S-oxide reductase MsrB"/>
    <property type="match status" value="1"/>
</dbReference>
<comment type="similarity">
    <text evidence="11">Belongs to the MsrA Met sulfoxide reductase family.</text>
</comment>
<dbReference type="FunFam" id="2.170.150.20:FF:000001">
    <property type="entry name" value="Peptide methionine sulfoxide reductase MsrB"/>
    <property type="match status" value="1"/>
</dbReference>
<gene>
    <name evidence="11" type="primary">msrA</name>
    <name evidence="13" type="ORF">B0G92_2223</name>
    <name evidence="14" type="ORF">CLV50_1827</name>
</gene>
<dbReference type="GO" id="GO:0008113">
    <property type="term" value="F:peptide-methionine (S)-S-oxide reductase activity"/>
    <property type="evidence" value="ECO:0007669"/>
    <property type="project" value="UniProtKB-UniRule"/>
</dbReference>
<dbReference type="InterPro" id="IPR002579">
    <property type="entry name" value="Met_Sox_Rdtase_MsrB_dom"/>
</dbReference>
<comment type="catalytic activity">
    <reaction evidence="10 11">
        <text>[thioredoxin]-disulfide + L-methionine + H2O = L-methionine (S)-S-oxide + [thioredoxin]-dithiol</text>
        <dbReference type="Rhea" id="RHEA:19993"/>
        <dbReference type="Rhea" id="RHEA-COMP:10698"/>
        <dbReference type="Rhea" id="RHEA-COMP:10700"/>
        <dbReference type="ChEBI" id="CHEBI:15377"/>
        <dbReference type="ChEBI" id="CHEBI:29950"/>
        <dbReference type="ChEBI" id="CHEBI:50058"/>
        <dbReference type="ChEBI" id="CHEBI:57844"/>
        <dbReference type="ChEBI" id="CHEBI:58772"/>
        <dbReference type="EC" id="1.8.4.11"/>
    </reaction>
</comment>
<protein>
    <recommendedName>
        <fullName evidence="11">Peptide methionine sulfoxide reductase MsrA</fullName>
        <shortName evidence="11">Protein-methionine-S-oxide reductase</shortName>
        <ecNumber evidence="11">1.8.4.11</ecNumber>
    </recommendedName>
    <alternativeName>
        <fullName evidence="11">Peptide-methionine (S)-S-oxide reductase</fullName>
        <shortName evidence="11">Peptide Met(O) reductase</shortName>
    </alternativeName>
</protein>
<feature type="active site" evidence="11">
    <location>
        <position position="159"/>
    </location>
</feature>
<evidence type="ECO:0000256" key="2">
    <source>
        <dbReference type="ARBA" id="ARBA00007174"/>
    </source>
</evidence>
<organism evidence="14 16">
    <name type="scientific">Flavobacterium lindanitolerans</name>
    <dbReference type="NCBI Taxonomy" id="428988"/>
    <lineage>
        <taxon>Bacteria</taxon>
        <taxon>Pseudomonadati</taxon>
        <taxon>Bacteroidota</taxon>
        <taxon>Flavobacteriia</taxon>
        <taxon>Flavobacteriales</taxon>
        <taxon>Flavobacteriaceae</taxon>
        <taxon>Flavobacterium</taxon>
    </lineage>
</organism>
<dbReference type="EC" id="1.8.4.11" evidence="11"/>
<dbReference type="SUPFAM" id="SSF55068">
    <property type="entry name" value="Peptide methionine sulfoxide reductase"/>
    <property type="match status" value="1"/>
</dbReference>
<dbReference type="InterPro" id="IPR011057">
    <property type="entry name" value="Mss4-like_sf"/>
</dbReference>
<dbReference type="NCBIfam" id="NF004042">
    <property type="entry name" value="PRK05550.1"/>
    <property type="match status" value="1"/>
</dbReference>
<keyword evidence="4" id="KW-0862">Zinc</keyword>
<keyword evidence="3" id="KW-0479">Metal-binding</keyword>
<evidence type="ECO:0000256" key="9">
    <source>
        <dbReference type="ARBA" id="ARBA00048488"/>
    </source>
</evidence>
<keyword evidence="15" id="KW-1185">Reference proteome</keyword>
<evidence type="ECO:0000259" key="12">
    <source>
        <dbReference type="PROSITE" id="PS51790"/>
    </source>
</evidence>
<reference evidence="13 15" key="1">
    <citation type="submission" date="2017-12" db="EMBL/GenBank/DDBJ databases">
        <title>Genomic Encyclopedia of Type Strains, Phase III (KMG-III): the genomes of soil and plant-associated and newly described type strains.</title>
        <authorList>
            <person name="Whitman W."/>
        </authorList>
    </citation>
    <scope>NUCLEOTIDE SEQUENCE [LARGE SCALE GENOMIC DNA]</scope>
    <source>
        <strain evidence="13 15">IP-10</strain>
    </source>
</reference>
<evidence type="ECO:0000256" key="6">
    <source>
        <dbReference type="ARBA" id="ARBA00023268"/>
    </source>
</evidence>
<dbReference type="Gene3D" id="2.170.150.20">
    <property type="entry name" value="Peptide methionine sulfoxide reductase"/>
    <property type="match status" value="1"/>
</dbReference>
<keyword evidence="5 11" id="KW-0560">Oxidoreductase</keyword>
<dbReference type="EMBL" id="PJND01000008">
    <property type="protein sequence ID" value="PKW20943.1"/>
    <property type="molecule type" value="Genomic_DNA"/>
</dbReference>
<dbReference type="Proteomes" id="UP000275027">
    <property type="component" value="Unassembled WGS sequence"/>
</dbReference>
<evidence type="ECO:0000256" key="4">
    <source>
        <dbReference type="ARBA" id="ARBA00022833"/>
    </source>
</evidence>
<keyword evidence="6" id="KW-0511">Multifunctional enzyme</keyword>
<evidence type="ECO:0000313" key="14">
    <source>
        <dbReference type="EMBL" id="RLJ30418.1"/>
    </source>
</evidence>
<evidence type="ECO:0000256" key="1">
    <source>
        <dbReference type="ARBA" id="ARBA00001947"/>
    </source>
</evidence>
<evidence type="ECO:0000313" key="13">
    <source>
        <dbReference type="EMBL" id="PKW20943.1"/>
    </source>
</evidence>